<dbReference type="PANTHER" id="PTHR34478">
    <property type="entry name" value="PROTEIN LEMA"/>
    <property type="match status" value="1"/>
</dbReference>
<evidence type="ECO:0000256" key="2">
    <source>
        <dbReference type="ARBA" id="ARBA00008854"/>
    </source>
</evidence>
<dbReference type="InterPro" id="IPR007156">
    <property type="entry name" value="MamQ_LemA"/>
</dbReference>
<dbReference type="GO" id="GO:0016020">
    <property type="term" value="C:membrane"/>
    <property type="evidence" value="ECO:0007669"/>
    <property type="project" value="UniProtKB-SubCell"/>
</dbReference>
<dbReference type="EMBL" id="PFEQ01000009">
    <property type="protein sequence ID" value="PJE74215.1"/>
    <property type="molecule type" value="Genomic_DNA"/>
</dbReference>
<evidence type="ECO:0000256" key="4">
    <source>
        <dbReference type="ARBA" id="ARBA00022989"/>
    </source>
</evidence>
<keyword evidence="5 6" id="KW-0472">Membrane</keyword>
<evidence type="ECO:0000313" key="7">
    <source>
        <dbReference type="EMBL" id="PJE74215.1"/>
    </source>
</evidence>
<dbReference type="PANTHER" id="PTHR34478:SF2">
    <property type="entry name" value="MEMBRANE PROTEIN"/>
    <property type="match status" value="1"/>
</dbReference>
<dbReference type="InterPro" id="IPR023353">
    <property type="entry name" value="LemA-like_dom_sf"/>
</dbReference>
<keyword evidence="3 6" id="KW-0812">Transmembrane</keyword>
<feature type="transmembrane region" description="Helical" evidence="6">
    <location>
        <begin position="6"/>
        <end position="23"/>
    </location>
</feature>
<evidence type="ECO:0000256" key="1">
    <source>
        <dbReference type="ARBA" id="ARBA00004167"/>
    </source>
</evidence>
<dbReference type="Proteomes" id="UP000228700">
    <property type="component" value="Unassembled WGS sequence"/>
</dbReference>
<comment type="caution">
    <text evidence="7">The sequence shown here is derived from an EMBL/GenBank/DDBJ whole genome shotgun (WGS) entry which is preliminary data.</text>
</comment>
<evidence type="ECO:0000256" key="3">
    <source>
        <dbReference type="ARBA" id="ARBA00022692"/>
    </source>
</evidence>
<comment type="subcellular location">
    <subcellularLocation>
        <location evidence="1">Membrane</location>
        <topology evidence="1">Single-pass membrane protein</topology>
    </subcellularLocation>
</comment>
<accession>A0A2M8LC84</accession>
<dbReference type="Pfam" id="PF04011">
    <property type="entry name" value="LemA"/>
    <property type="match status" value="1"/>
</dbReference>
<evidence type="ECO:0000313" key="8">
    <source>
        <dbReference type="Proteomes" id="UP000228700"/>
    </source>
</evidence>
<organism evidence="7 8">
    <name type="scientific">Candidatus Taylorbacteria bacterium CG10_big_fil_rev_8_21_14_0_10_41_48</name>
    <dbReference type="NCBI Taxonomy" id="1975024"/>
    <lineage>
        <taxon>Bacteria</taxon>
        <taxon>Candidatus Tayloriibacteriota</taxon>
    </lineage>
</organism>
<proteinExistence type="inferred from homology"/>
<dbReference type="AlphaFoldDB" id="A0A2M8LC84"/>
<protein>
    <submittedName>
        <fullName evidence="7">LemA family protein</fullName>
    </submittedName>
</protein>
<name>A0A2M8LC84_9BACT</name>
<dbReference type="Gene3D" id="1.20.1440.20">
    <property type="entry name" value="LemA-like domain"/>
    <property type="match status" value="1"/>
</dbReference>
<dbReference type="SUPFAM" id="SSF140478">
    <property type="entry name" value="LemA-like"/>
    <property type="match status" value="1"/>
</dbReference>
<comment type="similarity">
    <text evidence="2">Belongs to the LemA family.</text>
</comment>
<gene>
    <name evidence="7" type="ORF">COV01_01830</name>
</gene>
<evidence type="ECO:0000256" key="5">
    <source>
        <dbReference type="ARBA" id="ARBA00023136"/>
    </source>
</evidence>
<sequence length="184" mass="20339">MKKSTIITIAIIVIVLGYVGLTYNRLVSSSELVDTQWAQVESQYQRRFDLIPNLVSSVQGAMKQEQAVFLAIADARTRYAGANTPSDKASAASEVESSFARLLVVMENYPQLKSSEAVQTLMAQIEGTENRVSVERMRYNDAVRTYNVATKRVPSSFIASLFGFDAKSYFQSAEDAATAPKVEF</sequence>
<keyword evidence="4 6" id="KW-1133">Transmembrane helix</keyword>
<evidence type="ECO:0000256" key="6">
    <source>
        <dbReference type="SAM" id="Phobius"/>
    </source>
</evidence>
<reference evidence="8" key="1">
    <citation type="submission" date="2017-09" db="EMBL/GenBank/DDBJ databases">
        <title>Depth-based differentiation of microbial function through sediment-hosted aquifers and enrichment of novel symbionts in the deep terrestrial subsurface.</title>
        <authorList>
            <person name="Probst A.J."/>
            <person name="Ladd B."/>
            <person name="Jarett J.K."/>
            <person name="Geller-Mcgrath D.E."/>
            <person name="Sieber C.M.K."/>
            <person name="Emerson J.B."/>
            <person name="Anantharaman K."/>
            <person name="Thomas B.C."/>
            <person name="Malmstrom R."/>
            <person name="Stieglmeier M."/>
            <person name="Klingl A."/>
            <person name="Woyke T."/>
            <person name="Ryan C.M."/>
            <person name="Banfield J.F."/>
        </authorList>
    </citation>
    <scope>NUCLEOTIDE SEQUENCE [LARGE SCALE GENOMIC DNA]</scope>
</reference>